<dbReference type="InterPro" id="IPR000515">
    <property type="entry name" value="MetI-like"/>
</dbReference>
<accession>A0A0S6VYY0</accession>
<protein>
    <submittedName>
        <fullName evidence="9">Binding-protein-dependent transport systems inner membrane component</fullName>
    </submittedName>
</protein>
<dbReference type="CDD" id="cd06261">
    <property type="entry name" value="TM_PBP2"/>
    <property type="match status" value="1"/>
</dbReference>
<evidence type="ECO:0000256" key="6">
    <source>
        <dbReference type="ARBA" id="ARBA00023136"/>
    </source>
</evidence>
<evidence type="ECO:0000256" key="5">
    <source>
        <dbReference type="ARBA" id="ARBA00022989"/>
    </source>
</evidence>
<feature type="transmembrane region" description="Helical" evidence="7">
    <location>
        <begin position="213"/>
        <end position="233"/>
    </location>
</feature>
<dbReference type="InterPro" id="IPR051393">
    <property type="entry name" value="ABC_transporter_permease"/>
</dbReference>
<feature type="domain" description="ABC transmembrane type-1" evidence="8">
    <location>
        <begin position="72"/>
        <end position="286"/>
    </location>
</feature>
<evidence type="ECO:0000313" key="10">
    <source>
        <dbReference type="Proteomes" id="UP000030700"/>
    </source>
</evidence>
<dbReference type="PROSITE" id="PS50928">
    <property type="entry name" value="ABC_TM1"/>
    <property type="match status" value="1"/>
</dbReference>
<reference evidence="9" key="1">
    <citation type="journal article" date="2015" name="PeerJ">
        <title>First genomic representation of candidate bacterial phylum KSB3 points to enhanced environmental sensing as a trigger of wastewater bulking.</title>
        <authorList>
            <person name="Sekiguchi Y."/>
            <person name="Ohashi A."/>
            <person name="Parks D.H."/>
            <person name="Yamauchi T."/>
            <person name="Tyson G.W."/>
            <person name="Hugenholtz P."/>
        </authorList>
    </citation>
    <scope>NUCLEOTIDE SEQUENCE [LARGE SCALE GENOMIC DNA]</scope>
</reference>
<dbReference type="AlphaFoldDB" id="A0A0S6VYY0"/>
<dbReference type="Proteomes" id="UP000030700">
    <property type="component" value="Unassembled WGS sequence"/>
</dbReference>
<organism evidence="9">
    <name type="scientific">Candidatus Moduliflexus flocculans</name>
    <dbReference type="NCBI Taxonomy" id="1499966"/>
    <lineage>
        <taxon>Bacteria</taxon>
        <taxon>Candidatus Moduliflexota</taxon>
        <taxon>Candidatus Moduliflexia</taxon>
        <taxon>Candidatus Moduliflexales</taxon>
        <taxon>Candidatus Moduliflexaceae</taxon>
    </lineage>
</organism>
<feature type="transmembrane region" description="Helical" evidence="7">
    <location>
        <begin position="109"/>
        <end position="129"/>
    </location>
</feature>
<evidence type="ECO:0000259" key="8">
    <source>
        <dbReference type="PROSITE" id="PS50928"/>
    </source>
</evidence>
<dbReference type="GO" id="GO:0005886">
    <property type="term" value="C:plasma membrane"/>
    <property type="evidence" value="ECO:0007669"/>
    <property type="project" value="UniProtKB-SubCell"/>
</dbReference>
<dbReference type="PANTHER" id="PTHR30193">
    <property type="entry name" value="ABC TRANSPORTER PERMEASE PROTEIN"/>
    <property type="match status" value="1"/>
</dbReference>
<keyword evidence="10" id="KW-1185">Reference proteome</keyword>
<keyword evidence="5 7" id="KW-1133">Transmembrane helix</keyword>
<feature type="transmembrane region" description="Helical" evidence="7">
    <location>
        <begin position="158"/>
        <end position="181"/>
    </location>
</feature>
<dbReference type="EMBL" id="DF820456">
    <property type="protein sequence ID" value="GAK50254.1"/>
    <property type="molecule type" value="Genomic_DNA"/>
</dbReference>
<proteinExistence type="inferred from homology"/>
<dbReference type="GO" id="GO:0055085">
    <property type="term" value="P:transmembrane transport"/>
    <property type="evidence" value="ECO:0007669"/>
    <property type="project" value="InterPro"/>
</dbReference>
<comment type="similarity">
    <text evidence="7">Belongs to the binding-protein-dependent transport system permease family.</text>
</comment>
<keyword evidence="6 7" id="KW-0472">Membrane</keyword>
<keyword evidence="4 7" id="KW-0812">Transmembrane</keyword>
<gene>
    <name evidence="9" type="ORF">U14_01482</name>
</gene>
<sequence length="295" mass="33336">MKALFNSLRKNAWAYLFMLPACALILLFFVFPLGWNLLLSVSEWDLLKNTGRFVGLKNYQTVFQQAVFQKAFVNTTVYTVIVVPLLLGLGMLMALLIARNIRGVSLFRAIYFIPWVIPWVAAGLIWRFMYNDIYGIINYLLRSSGLITNAIQFFNNRWMAVFSVIMMVLWKASGFTMVILLGGLKGIPEQIYEAASIDGASPRQQFWHITLPLMRPAIATAAILAVNGSYLAFDHFFVMTNGAPGNTTETILTWAYKVTFKQFHLGYGAAMSIVLLVITGILATLQIRYFKLLKI</sequence>
<dbReference type="PANTHER" id="PTHR30193:SF37">
    <property type="entry name" value="INNER MEMBRANE ABC TRANSPORTER PERMEASE PROTEIN YCJO"/>
    <property type="match status" value="1"/>
</dbReference>
<keyword evidence="3" id="KW-1003">Cell membrane</keyword>
<dbReference type="SUPFAM" id="SSF161098">
    <property type="entry name" value="MetI-like"/>
    <property type="match status" value="1"/>
</dbReference>
<feature type="transmembrane region" description="Helical" evidence="7">
    <location>
        <begin position="77"/>
        <end position="97"/>
    </location>
</feature>
<dbReference type="Gene3D" id="1.10.3720.10">
    <property type="entry name" value="MetI-like"/>
    <property type="match status" value="1"/>
</dbReference>
<dbReference type="InterPro" id="IPR035906">
    <property type="entry name" value="MetI-like_sf"/>
</dbReference>
<evidence type="ECO:0000256" key="1">
    <source>
        <dbReference type="ARBA" id="ARBA00004651"/>
    </source>
</evidence>
<keyword evidence="2 7" id="KW-0813">Transport</keyword>
<evidence type="ECO:0000256" key="3">
    <source>
        <dbReference type="ARBA" id="ARBA00022475"/>
    </source>
</evidence>
<dbReference type="HOGENOM" id="CLU_016047_0_3_0"/>
<dbReference type="Pfam" id="PF00528">
    <property type="entry name" value="BPD_transp_1"/>
    <property type="match status" value="1"/>
</dbReference>
<dbReference type="STRING" id="1499966.U14_01482"/>
<feature type="transmembrane region" description="Helical" evidence="7">
    <location>
        <begin position="265"/>
        <end position="285"/>
    </location>
</feature>
<name>A0A0S6VYY0_9BACT</name>
<feature type="transmembrane region" description="Helical" evidence="7">
    <location>
        <begin position="12"/>
        <end position="35"/>
    </location>
</feature>
<comment type="subcellular location">
    <subcellularLocation>
        <location evidence="1 7">Cell membrane</location>
        <topology evidence="1 7">Multi-pass membrane protein</topology>
    </subcellularLocation>
</comment>
<evidence type="ECO:0000256" key="4">
    <source>
        <dbReference type="ARBA" id="ARBA00022692"/>
    </source>
</evidence>
<evidence type="ECO:0000313" key="9">
    <source>
        <dbReference type="EMBL" id="GAK50254.1"/>
    </source>
</evidence>
<evidence type="ECO:0000256" key="7">
    <source>
        <dbReference type="RuleBase" id="RU363032"/>
    </source>
</evidence>
<evidence type="ECO:0000256" key="2">
    <source>
        <dbReference type="ARBA" id="ARBA00022448"/>
    </source>
</evidence>